<keyword evidence="3" id="KW-1185">Reference proteome</keyword>
<sequence length="192" mass="22096">MYADDTTLYCIRKTIDNMSAALNKTLIELYACCMSNKLILHPNKLECMLGYRGLFTSPSPMYSAGNNLEWVTHCQLLGWFIKIKGLKKSFANKLSPIKKSRVLPKKDLLNLYFKLMIPAVACTISVWGSTNLQDDLDSLERLHSRAMWSFRFSKDLQSVKVLLRAKWDTLRTYYKQSILKLTYKVGFNNSSS</sequence>
<keyword evidence="1" id="KW-0472">Membrane</keyword>
<proteinExistence type="predicted"/>
<evidence type="ECO:0000313" key="2">
    <source>
        <dbReference type="EMBL" id="RMX59053.1"/>
    </source>
</evidence>
<feature type="transmembrane region" description="Helical" evidence="1">
    <location>
        <begin position="108"/>
        <end position="128"/>
    </location>
</feature>
<protein>
    <recommendedName>
        <fullName evidence="4">Reverse transcriptase domain-containing protein</fullName>
    </recommendedName>
</protein>
<name>A0A3M6UZE7_POCDA</name>
<keyword evidence="1" id="KW-1133">Transmembrane helix</keyword>
<dbReference type="AlphaFoldDB" id="A0A3M6UZE7"/>
<keyword evidence="1" id="KW-0812">Transmembrane</keyword>
<evidence type="ECO:0008006" key="4">
    <source>
        <dbReference type="Google" id="ProtNLM"/>
    </source>
</evidence>
<reference evidence="2 3" key="1">
    <citation type="journal article" date="2018" name="Sci. Rep.">
        <title>Comparative analysis of the Pocillopora damicornis genome highlights role of immune system in coral evolution.</title>
        <authorList>
            <person name="Cunning R."/>
            <person name="Bay R.A."/>
            <person name="Gillette P."/>
            <person name="Baker A.C."/>
            <person name="Traylor-Knowles N."/>
        </authorList>
    </citation>
    <scope>NUCLEOTIDE SEQUENCE [LARGE SCALE GENOMIC DNA]</scope>
    <source>
        <strain evidence="2">RSMAS</strain>
        <tissue evidence="2">Whole animal</tissue>
    </source>
</reference>
<gene>
    <name evidence="2" type="ORF">pdam_00009988</name>
</gene>
<dbReference type="Proteomes" id="UP000275408">
    <property type="component" value="Unassembled WGS sequence"/>
</dbReference>
<feature type="non-terminal residue" evidence="2">
    <location>
        <position position="192"/>
    </location>
</feature>
<accession>A0A3M6UZE7</accession>
<evidence type="ECO:0000313" key="3">
    <source>
        <dbReference type="Proteomes" id="UP000275408"/>
    </source>
</evidence>
<dbReference type="EMBL" id="RCHS01000400">
    <property type="protein sequence ID" value="RMX59053.1"/>
    <property type="molecule type" value="Genomic_DNA"/>
</dbReference>
<organism evidence="2 3">
    <name type="scientific">Pocillopora damicornis</name>
    <name type="common">Cauliflower coral</name>
    <name type="synonym">Millepora damicornis</name>
    <dbReference type="NCBI Taxonomy" id="46731"/>
    <lineage>
        <taxon>Eukaryota</taxon>
        <taxon>Metazoa</taxon>
        <taxon>Cnidaria</taxon>
        <taxon>Anthozoa</taxon>
        <taxon>Hexacorallia</taxon>
        <taxon>Scleractinia</taxon>
        <taxon>Astrocoeniina</taxon>
        <taxon>Pocilloporidae</taxon>
        <taxon>Pocillopora</taxon>
    </lineage>
</organism>
<dbReference type="STRING" id="46731.A0A3M6UZE7"/>
<comment type="caution">
    <text evidence="2">The sequence shown here is derived from an EMBL/GenBank/DDBJ whole genome shotgun (WGS) entry which is preliminary data.</text>
</comment>
<evidence type="ECO:0000256" key="1">
    <source>
        <dbReference type="SAM" id="Phobius"/>
    </source>
</evidence>